<dbReference type="PANTHER" id="PTHR43240">
    <property type="entry name" value="1,4-DIHYDROXY-2-NAPHTHOYL-COA THIOESTERASE 1"/>
    <property type="match status" value="1"/>
</dbReference>
<gene>
    <name evidence="4" type="ORF">EPH95_15155</name>
</gene>
<dbReference type="SUPFAM" id="SSF54637">
    <property type="entry name" value="Thioesterase/thiol ester dehydrase-isomerase"/>
    <property type="match status" value="1"/>
</dbReference>
<dbReference type="AlphaFoldDB" id="A0A514LKP0"/>
<sequence length="140" mass="15208">MEQHTRNVEEQLQAFSEGSLIALLDITFVEATQDRLVLQMPVQPKTHQPAGILHGGASVVLAETAASLGTALNIDQETKIPVGLEINANHVRSKQDGVVTATATPLHKGKTTMIWEIKIVDEDDKLVCVSRCTMAVLDKK</sequence>
<accession>A0A514LKP0</accession>
<dbReference type="InterPro" id="IPR003736">
    <property type="entry name" value="PAAI_dom"/>
</dbReference>
<keyword evidence="5" id="KW-1185">Reference proteome</keyword>
<organism evidence="4 5">
    <name type="scientific">Salicibibacter halophilus</name>
    <dbReference type="NCBI Taxonomy" id="2502791"/>
    <lineage>
        <taxon>Bacteria</taxon>
        <taxon>Bacillati</taxon>
        <taxon>Bacillota</taxon>
        <taxon>Bacilli</taxon>
        <taxon>Bacillales</taxon>
        <taxon>Bacillaceae</taxon>
        <taxon>Salicibibacter</taxon>
    </lineage>
</organism>
<feature type="domain" description="Thioesterase" evidence="3">
    <location>
        <begin position="51"/>
        <end position="128"/>
    </location>
</feature>
<dbReference type="GO" id="GO:0061522">
    <property type="term" value="F:1,4-dihydroxy-2-naphthoyl-CoA thioesterase activity"/>
    <property type="evidence" value="ECO:0007669"/>
    <property type="project" value="TreeGrafter"/>
</dbReference>
<evidence type="ECO:0000256" key="2">
    <source>
        <dbReference type="ARBA" id="ARBA00022801"/>
    </source>
</evidence>
<dbReference type="Gene3D" id="3.10.129.10">
    <property type="entry name" value="Hotdog Thioesterase"/>
    <property type="match status" value="1"/>
</dbReference>
<protein>
    <submittedName>
        <fullName evidence="4">Hotdog fold thioesterase</fullName>
    </submittedName>
</protein>
<dbReference type="InterPro" id="IPR029069">
    <property type="entry name" value="HotDog_dom_sf"/>
</dbReference>
<dbReference type="KEGG" id="sale:EPH95_15155"/>
<dbReference type="CDD" id="cd03443">
    <property type="entry name" value="PaaI_thioesterase"/>
    <property type="match status" value="1"/>
</dbReference>
<dbReference type="Proteomes" id="UP000319756">
    <property type="component" value="Chromosome"/>
</dbReference>
<dbReference type="PANTHER" id="PTHR43240:SF5">
    <property type="entry name" value="1,4-DIHYDROXY-2-NAPHTHOYL-COA THIOESTERASE 1"/>
    <property type="match status" value="1"/>
</dbReference>
<comment type="similarity">
    <text evidence="1">Belongs to the thioesterase PaaI family.</text>
</comment>
<dbReference type="Pfam" id="PF03061">
    <property type="entry name" value="4HBT"/>
    <property type="match status" value="1"/>
</dbReference>
<dbReference type="OrthoDB" id="9798208at2"/>
<dbReference type="EMBL" id="CP035485">
    <property type="protein sequence ID" value="QDI92363.1"/>
    <property type="molecule type" value="Genomic_DNA"/>
</dbReference>
<reference evidence="5" key="1">
    <citation type="submission" date="2019-01" db="EMBL/GenBank/DDBJ databases">
        <title>Genomic analysis of Salicibibacter sp. NKC3-5.</title>
        <authorList>
            <person name="Oh Y.J."/>
        </authorList>
    </citation>
    <scope>NUCLEOTIDE SEQUENCE [LARGE SCALE GENOMIC DNA]</scope>
    <source>
        <strain evidence="5">NKC3-5</strain>
    </source>
</reference>
<dbReference type="InterPro" id="IPR006683">
    <property type="entry name" value="Thioestr_dom"/>
</dbReference>
<keyword evidence="2" id="KW-0378">Hydrolase</keyword>
<evidence type="ECO:0000259" key="3">
    <source>
        <dbReference type="Pfam" id="PF03061"/>
    </source>
</evidence>
<dbReference type="NCBIfam" id="TIGR00369">
    <property type="entry name" value="unchar_dom_1"/>
    <property type="match status" value="1"/>
</dbReference>
<dbReference type="RefSeq" id="WP_142090872.1">
    <property type="nucleotide sequence ID" value="NZ_CP035485.1"/>
</dbReference>
<proteinExistence type="inferred from homology"/>
<evidence type="ECO:0000313" key="4">
    <source>
        <dbReference type="EMBL" id="QDI92363.1"/>
    </source>
</evidence>
<evidence type="ECO:0000313" key="5">
    <source>
        <dbReference type="Proteomes" id="UP000319756"/>
    </source>
</evidence>
<dbReference type="GO" id="GO:0005829">
    <property type="term" value="C:cytosol"/>
    <property type="evidence" value="ECO:0007669"/>
    <property type="project" value="TreeGrafter"/>
</dbReference>
<name>A0A514LKP0_9BACI</name>
<evidence type="ECO:0000256" key="1">
    <source>
        <dbReference type="ARBA" id="ARBA00008324"/>
    </source>
</evidence>